<organism evidence="3 4">
    <name type="scientific">Texcoconibacillus texcoconensis</name>
    <dbReference type="NCBI Taxonomy" id="1095777"/>
    <lineage>
        <taxon>Bacteria</taxon>
        <taxon>Bacillati</taxon>
        <taxon>Bacillota</taxon>
        <taxon>Bacilli</taxon>
        <taxon>Bacillales</taxon>
        <taxon>Bacillaceae</taxon>
        <taxon>Texcoconibacillus</taxon>
    </lineage>
</organism>
<dbReference type="GO" id="GO:0003700">
    <property type="term" value="F:DNA-binding transcription factor activity"/>
    <property type="evidence" value="ECO:0007669"/>
    <property type="project" value="TreeGrafter"/>
</dbReference>
<evidence type="ECO:0000313" key="4">
    <source>
        <dbReference type="Proteomes" id="UP000551878"/>
    </source>
</evidence>
<dbReference type="SMART" id="SM00530">
    <property type="entry name" value="HTH_XRE"/>
    <property type="match status" value="1"/>
</dbReference>
<accession>A0A840QTD6</accession>
<dbReference type="Proteomes" id="UP000551878">
    <property type="component" value="Unassembled WGS sequence"/>
</dbReference>
<dbReference type="PROSITE" id="PS50943">
    <property type="entry name" value="HTH_CROC1"/>
    <property type="match status" value="1"/>
</dbReference>
<reference evidence="3 4" key="1">
    <citation type="submission" date="2020-08" db="EMBL/GenBank/DDBJ databases">
        <title>Genomic Encyclopedia of Type Strains, Phase IV (KMG-IV): sequencing the most valuable type-strain genomes for metagenomic binning, comparative biology and taxonomic classification.</title>
        <authorList>
            <person name="Goeker M."/>
        </authorList>
    </citation>
    <scope>NUCLEOTIDE SEQUENCE [LARGE SCALE GENOMIC DNA]</scope>
    <source>
        <strain evidence="3 4">DSM 24696</strain>
    </source>
</reference>
<dbReference type="GO" id="GO:0003677">
    <property type="term" value="F:DNA binding"/>
    <property type="evidence" value="ECO:0007669"/>
    <property type="project" value="UniProtKB-KW"/>
</dbReference>
<dbReference type="PANTHER" id="PTHR46797:SF1">
    <property type="entry name" value="METHYLPHOSPHONATE SYNTHASE"/>
    <property type="match status" value="1"/>
</dbReference>
<proteinExistence type="predicted"/>
<dbReference type="Pfam" id="PF01381">
    <property type="entry name" value="HTH_3"/>
    <property type="match status" value="1"/>
</dbReference>
<evidence type="ECO:0000313" key="3">
    <source>
        <dbReference type="EMBL" id="MBB5174551.1"/>
    </source>
</evidence>
<dbReference type="CDD" id="cd00093">
    <property type="entry name" value="HTH_XRE"/>
    <property type="match status" value="1"/>
</dbReference>
<evidence type="ECO:0000256" key="1">
    <source>
        <dbReference type="ARBA" id="ARBA00023125"/>
    </source>
</evidence>
<keyword evidence="4" id="KW-1185">Reference proteome</keyword>
<feature type="domain" description="HTH cro/C1-type" evidence="2">
    <location>
        <begin position="15"/>
        <end position="69"/>
    </location>
</feature>
<dbReference type="GO" id="GO:0005829">
    <property type="term" value="C:cytosol"/>
    <property type="evidence" value="ECO:0007669"/>
    <property type="project" value="TreeGrafter"/>
</dbReference>
<dbReference type="InterPro" id="IPR010982">
    <property type="entry name" value="Lambda_DNA-bd_dom_sf"/>
</dbReference>
<sequence>MKPNPQLLFELGNQFKRHRIHQGATQKKIADKANIEVSYLSDIERGLKNPTYDVLVRISRALGTTFFTISKAVEDEVFHNDKRK</sequence>
<dbReference type="AlphaFoldDB" id="A0A840QTD6"/>
<keyword evidence="1" id="KW-0238">DNA-binding</keyword>
<comment type="caution">
    <text evidence="3">The sequence shown here is derived from an EMBL/GenBank/DDBJ whole genome shotgun (WGS) entry which is preliminary data.</text>
</comment>
<gene>
    <name evidence="3" type="ORF">HNQ41_002768</name>
</gene>
<protein>
    <submittedName>
        <fullName evidence="3">Transcriptional regulator with XRE-family HTH domain</fullName>
    </submittedName>
</protein>
<dbReference type="Gene3D" id="1.10.260.40">
    <property type="entry name" value="lambda repressor-like DNA-binding domains"/>
    <property type="match status" value="1"/>
</dbReference>
<evidence type="ECO:0000259" key="2">
    <source>
        <dbReference type="PROSITE" id="PS50943"/>
    </source>
</evidence>
<dbReference type="EMBL" id="JACHHB010000014">
    <property type="protein sequence ID" value="MBB5174551.1"/>
    <property type="molecule type" value="Genomic_DNA"/>
</dbReference>
<dbReference type="InterPro" id="IPR050807">
    <property type="entry name" value="TransReg_Diox_bact_type"/>
</dbReference>
<dbReference type="InterPro" id="IPR001387">
    <property type="entry name" value="Cro/C1-type_HTH"/>
</dbReference>
<dbReference type="RefSeq" id="WP_184664968.1">
    <property type="nucleotide sequence ID" value="NZ_JACHHB010000014.1"/>
</dbReference>
<name>A0A840QTD6_9BACI</name>
<dbReference type="PANTHER" id="PTHR46797">
    <property type="entry name" value="HTH-TYPE TRANSCRIPTIONAL REGULATOR"/>
    <property type="match status" value="1"/>
</dbReference>
<dbReference type="SUPFAM" id="SSF47413">
    <property type="entry name" value="lambda repressor-like DNA-binding domains"/>
    <property type="match status" value="1"/>
</dbReference>